<protein>
    <submittedName>
        <fullName evidence="1">Uncharacterized protein</fullName>
    </submittedName>
</protein>
<sequence>MIRGLQQCMGDSVTFTEPLGGLNESIKRGVLFVPGSVYGSDQGFIRISYARPQLDEIHSGLAHINDALQLHFK</sequence>
<gene>
    <name evidence="1" type="ORF">BC351_24095</name>
</gene>
<dbReference type="Proteomes" id="UP000190626">
    <property type="component" value="Unassembled WGS sequence"/>
</dbReference>
<dbReference type="Gene3D" id="3.90.1150.10">
    <property type="entry name" value="Aspartate Aminotransferase, domain 1"/>
    <property type="match status" value="1"/>
</dbReference>
<dbReference type="InterPro" id="IPR015424">
    <property type="entry name" value="PyrdxlP-dep_Trfase"/>
</dbReference>
<name>A0A1V4HN58_9BACL</name>
<dbReference type="SUPFAM" id="SSF53383">
    <property type="entry name" value="PLP-dependent transferases"/>
    <property type="match status" value="1"/>
</dbReference>
<dbReference type="RefSeq" id="WP_079412350.1">
    <property type="nucleotide sequence ID" value="NZ_MBTG01000010.1"/>
</dbReference>
<organism evidence="1 2">
    <name type="scientific">Paenibacillus ferrarius</name>
    <dbReference type="NCBI Taxonomy" id="1469647"/>
    <lineage>
        <taxon>Bacteria</taxon>
        <taxon>Bacillati</taxon>
        <taxon>Bacillota</taxon>
        <taxon>Bacilli</taxon>
        <taxon>Bacillales</taxon>
        <taxon>Paenibacillaceae</taxon>
        <taxon>Paenibacillus</taxon>
    </lineage>
</organism>
<dbReference type="InterPro" id="IPR015422">
    <property type="entry name" value="PyrdxlP-dep_Trfase_small"/>
</dbReference>
<comment type="caution">
    <text evidence="1">The sequence shown here is derived from an EMBL/GenBank/DDBJ whole genome shotgun (WGS) entry which is preliminary data.</text>
</comment>
<proteinExistence type="predicted"/>
<evidence type="ECO:0000313" key="2">
    <source>
        <dbReference type="Proteomes" id="UP000190626"/>
    </source>
</evidence>
<dbReference type="AlphaFoldDB" id="A0A1V4HN58"/>
<dbReference type="EMBL" id="MBTG01000010">
    <property type="protein sequence ID" value="OPH58433.1"/>
    <property type="molecule type" value="Genomic_DNA"/>
</dbReference>
<dbReference type="STRING" id="1469647.BC351_24095"/>
<keyword evidence="2" id="KW-1185">Reference proteome</keyword>
<reference evidence="2" key="1">
    <citation type="submission" date="2016-07" db="EMBL/GenBank/DDBJ databases">
        <authorList>
            <person name="Florea S."/>
            <person name="Webb J.S."/>
            <person name="Jaromczyk J."/>
            <person name="Schardl C.L."/>
        </authorList>
    </citation>
    <scope>NUCLEOTIDE SEQUENCE [LARGE SCALE GENOMIC DNA]</scope>
    <source>
        <strain evidence="2">CY1</strain>
    </source>
</reference>
<accession>A0A1V4HN58</accession>
<evidence type="ECO:0000313" key="1">
    <source>
        <dbReference type="EMBL" id="OPH58433.1"/>
    </source>
</evidence>